<dbReference type="GeneID" id="63684411"/>
<dbReference type="OrthoDB" id="3260094at2759"/>
<evidence type="ECO:0000313" key="2">
    <source>
        <dbReference type="EMBL" id="EJT97138.1"/>
    </source>
</evidence>
<dbReference type="EMBL" id="JH795878">
    <property type="protein sequence ID" value="EJT97138.1"/>
    <property type="molecule type" value="Genomic_DNA"/>
</dbReference>
<dbReference type="AlphaFoldDB" id="M5FPK7"/>
<organism evidence="2 3">
    <name type="scientific">Dacryopinax primogenitus (strain DJM 731)</name>
    <name type="common">Brown rot fungus</name>
    <dbReference type="NCBI Taxonomy" id="1858805"/>
    <lineage>
        <taxon>Eukaryota</taxon>
        <taxon>Fungi</taxon>
        <taxon>Dikarya</taxon>
        <taxon>Basidiomycota</taxon>
        <taxon>Agaricomycotina</taxon>
        <taxon>Dacrymycetes</taxon>
        <taxon>Dacrymycetales</taxon>
        <taxon>Dacrymycetaceae</taxon>
        <taxon>Dacryopinax</taxon>
    </lineage>
</organism>
<accession>M5FPK7</accession>
<dbReference type="RefSeq" id="XP_040624036.1">
    <property type="nucleotide sequence ID" value="XM_040769349.1"/>
</dbReference>
<feature type="compositionally biased region" description="Polar residues" evidence="1">
    <location>
        <begin position="39"/>
        <end position="65"/>
    </location>
</feature>
<reference evidence="2 3" key="1">
    <citation type="journal article" date="2012" name="Science">
        <title>The Paleozoic origin of enzymatic lignin decomposition reconstructed from 31 fungal genomes.</title>
        <authorList>
            <person name="Floudas D."/>
            <person name="Binder M."/>
            <person name="Riley R."/>
            <person name="Barry K."/>
            <person name="Blanchette R.A."/>
            <person name="Henrissat B."/>
            <person name="Martinez A.T."/>
            <person name="Otillar R."/>
            <person name="Spatafora J.W."/>
            <person name="Yadav J.S."/>
            <person name="Aerts A."/>
            <person name="Benoit I."/>
            <person name="Boyd A."/>
            <person name="Carlson A."/>
            <person name="Copeland A."/>
            <person name="Coutinho P.M."/>
            <person name="de Vries R.P."/>
            <person name="Ferreira P."/>
            <person name="Findley K."/>
            <person name="Foster B."/>
            <person name="Gaskell J."/>
            <person name="Glotzer D."/>
            <person name="Gorecki P."/>
            <person name="Heitman J."/>
            <person name="Hesse C."/>
            <person name="Hori C."/>
            <person name="Igarashi K."/>
            <person name="Jurgens J.A."/>
            <person name="Kallen N."/>
            <person name="Kersten P."/>
            <person name="Kohler A."/>
            <person name="Kuees U."/>
            <person name="Kumar T.K.A."/>
            <person name="Kuo A."/>
            <person name="LaButti K."/>
            <person name="Larrondo L.F."/>
            <person name="Lindquist E."/>
            <person name="Ling A."/>
            <person name="Lombard V."/>
            <person name="Lucas S."/>
            <person name="Lundell T."/>
            <person name="Martin R."/>
            <person name="McLaughlin D.J."/>
            <person name="Morgenstern I."/>
            <person name="Morin E."/>
            <person name="Murat C."/>
            <person name="Nagy L.G."/>
            <person name="Nolan M."/>
            <person name="Ohm R.A."/>
            <person name="Patyshakuliyeva A."/>
            <person name="Rokas A."/>
            <person name="Ruiz-Duenas F.J."/>
            <person name="Sabat G."/>
            <person name="Salamov A."/>
            <person name="Samejima M."/>
            <person name="Schmutz J."/>
            <person name="Slot J.C."/>
            <person name="St John F."/>
            <person name="Stenlid J."/>
            <person name="Sun H."/>
            <person name="Sun S."/>
            <person name="Syed K."/>
            <person name="Tsang A."/>
            <person name="Wiebenga A."/>
            <person name="Young D."/>
            <person name="Pisabarro A."/>
            <person name="Eastwood D.C."/>
            <person name="Martin F."/>
            <person name="Cullen D."/>
            <person name="Grigoriev I.V."/>
            <person name="Hibbett D.S."/>
        </authorList>
    </citation>
    <scope>NUCLEOTIDE SEQUENCE [LARGE SCALE GENOMIC DNA]</scope>
    <source>
        <strain evidence="2 3">DJM-731 SS1</strain>
    </source>
</reference>
<feature type="region of interest" description="Disordered" evidence="1">
    <location>
        <begin position="1"/>
        <end position="70"/>
    </location>
</feature>
<keyword evidence="3" id="KW-1185">Reference proteome</keyword>
<evidence type="ECO:0000313" key="3">
    <source>
        <dbReference type="Proteomes" id="UP000030653"/>
    </source>
</evidence>
<evidence type="ECO:0000256" key="1">
    <source>
        <dbReference type="SAM" id="MobiDB-lite"/>
    </source>
</evidence>
<name>M5FPK7_DACPD</name>
<protein>
    <submittedName>
        <fullName evidence="2">Uncharacterized protein</fullName>
    </submittedName>
</protein>
<sequence>MDNIAQTRSTHNLSSQVHPASVTHDAPASLSPTPPPQTAPRTSAPLQAPDITQGQVKDTSTNAPNRSDLDGKRDTLLSAYLLLVPKEDSEKMLVLPDWLAKFIGSLSSDDPIFKHTSWNNLPVAANTNEESLPHEDNAKQIIWDLRHMLWENIDRHFALATRSAVLVSKGFDIDMDRKSLFRVFAFFAFAENEALGRDLAMTLEPKYDSYWLVIARHQEQEV</sequence>
<gene>
    <name evidence="2" type="ORF">DACRYDRAFT_112098</name>
</gene>
<dbReference type="Proteomes" id="UP000030653">
    <property type="component" value="Unassembled WGS sequence"/>
</dbReference>
<proteinExistence type="predicted"/>
<dbReference type="HOGENOM" id="CLU_1245308_0_0_1"/>
<feature type="compositionally biased region" description="Polar residues" evidence="1">
    <location>
        <begin position="1"/>
        <end position="18"/>
    </location>
</feature>